<evidence type="ECO:0000256" key="2">
    <source>
        <dbReference type="ARBA" id="ARBA00023015"/>
    </source>
</evidence>
<dbReference type="InterPro" id="IPR036390">
    <property type="entry name" value="WH_DNA-bd_sf"/>
</dbReference>
<keyword evidence="3" id="KW-0238">DNA-binding</keyword>
<keyword evidence="2" id="KW-0805">Transcription regulation</keyword>
<accession>A0A161IW79</accession>
<dbReference type="PATRIC" id="fig|445710.3.peg.3683"/>
<dbReference type="STRING" id="445710.ATSB10_36850"/>
<keyword evidence="4" id="KW-0804">Transcription</keyword>
<dbReference type="SUPFAM" id="SSF46785">
    <property type="entry name" value="Winged helix' DNA-binding domain"/>
    <property type="match status" value="1"/>
</dbReference>
<dbReference type="Pfam" id="PF03965">
    <property type="entry name" value="Penicillinase_R"/>
    <property type="match status" value="1"/>
</dbReference>
<gene>
    <name evidence="5" type="ORF">ATSB10_36850</name>
</gene>
<dbReference type="PIRSF" id="PIRSF019455">
    <property type="entry name" value="CopR_AtkY"/>
    <property type="match status" value="1"/>
</dbReference>
<protein>
    <recommendedName>
        <fullName evidence="7">BlaI family transcriptional regulator</fullName>
    </recommendedName>
</protein>
<evidence type="ECO:0000256" key="4">
    <source>
        <dbReference type="ARBA" id="ARBA00023163"/>
    </source>
</evidence>
<reference evidence="5 6" key="1">
    <citation type="submission" date="2016-02" db="EMBL/GenBank/DDBJ databases">
        <title>Complete genome sequencing and analysis of ATSB10, Dyella thiooxydans isolated from rhizosphere soil of sunflower (Helianthus annuus L.).</title>
        <authorList>
            <person name="Lee Y."/>
            <person name="Hwangbo K."/>
            <person name="Chung H."/>
            <person name="Yoo J."/>
            <person name="Kim K.Y."/>
            <person name="Sa T.M."/>
            <person name="Um Y."/>
            <person name="Madhaiyan M."/>
        </authorList>
    </citation>
    <scope>NUCLEOTIDE SEQUENCE [LARGE SCALE GENOMIC DNA]</scope>
    <source>
        <strain evidence="5 6">ATSB10</strain>
    </source>
</reference>
<evidence type="ECO:0008006" key="7">
    <source>
        <dbReference type="Google" id="ProtNLM"/>
    </source>
</evidence>
<dbReference type="EMBL" id="CP014841">
    <property type="protein sequence ID" value="AND71139.1"/>
    <property type="molecule type" value="Genomic_DNA"/>
</dbReference>
<dbReference type="GO" id="GO:0045892">
    <property type="term" value="P:negative regulation of DNA-templated transcription"/>
    <property type="evidence" value="ECO:0007669"/>
    <property type="project" value="InterPro"/>
</dbReference>
<organism evidence="5 6">
    <name type="scientific">Dyella thiooxydans</name>
    <dbReference type="NCBI Taxonomy" id="445710"/>
    <lineage>
        <taxon>Bacteria</taxon>
        <taxon>Pseudomonadati</taxon>
        <taxon>Pseudomonadota</taxon>
        <taxon>Gammaproteobacteria</taxon>
        <taxon>Lysobacterales</taxon>
        <taxon>Rhodanobacteraceae</taxon>
        <taxon>Dyella</taxon>
    </lineage>
</organism>
<evidence type="ECO:0000256" key="3">
    <source>
        <dbReference type="ARBA" id="ARBA00023125"/>
    </source>
</evidence>
<dbReference type="InterPro" id="IPR036388">
    <property type="entry name" value="WH-like_DNA-bd_sf"/>
</dbReference>
<proteinExistence type="inferred from homology"/>
<evidence type="ECO:0000313" key="5">
    <source>
        <dbReference type="EMBL" id="AND71139.1"/>
    </source>
</evidence>
<sequence length="128" mass="14441">MDVMKISLTDREADVMQALWDRGASTVAEVREHLADPLAYTTVLTVLRTLEAKGYVGHEEAGRGHRFFATVKQQAARKNAVQHLTQKLFKGSTELLFSHLVSEQKLSADQLARMRQLLAEHVDKEKPE</sequence>
<dbReference type="Proteomes" id="UP000077255">
    <property type="component" value="Chromosome"/>
</dbReference>
<comment type="similarity">
    <text evidence="1">Belongs to the BlaI transcriptional regulatory family.</text>
</comment>
<dbReference type="AlphaFoldDB" id="A0A161IW79"/>
<dbReference type="InterPro" id="IPR005650">
    <property type="entry name" value="BlaI_family"/>
</dbReference>
<dbReference type="KEGG" id="dtx:ATSB10_36850"/>
<name>A0A161IW79_9GAMM</name>
<evidence type="ECO:0000256" key="1">
    <source>
        <dbReference type="ARBA" id="ARBA00011046"/>
    </source>
</evidence>
<keyword evidence="6" id="KW-1185">Reference proteome</keyword>
<dbReference type="GO" id="GO:0003677">
    <property type="term" value="F:DNA binding"/>
    <property type="evidence" value="ECO:0007669"/>
    <property type="project" value="UniProtKB-KW"/>
</dbReference>
<evidence type="ECO:0000313" key="6">
    <source>
        <dbReference type="Proteomes" id="UP000077255"/>
    </source>
</evidence>
<dbReference type="Gene3D" id="1.10.4040.10">
    <property type="entry name" value="Penicillinase repressor domain"/>
    <property type="match status" value="1"/>
</dbReference>
<dbReference type="Gene3D" id="1.10.10.10">
    <property type="entry name" value="Winged helix-like DNA-binding domain superfamily/Winged helix DNA-binding domain"/>
    <property type="match status" value="1"/>
</dbReference>